<proteinExistence type="predicted"/>
<organism evidence="1">
    <name type="scientific">Siphoviridae sp. cteNz1</name>
    <dbReference type="NCBI Taxonomy" id="2826404"/>
    <lineage>
        <taxon>Viruses</taxon>
        <taxon>Duplodnaviria</taxon>
        <taxon>Heunggongvirae</taxon>
        <taxon>Uroviricota</taxon>
        <taxon>Caudoviricetes</taxon>
    </lineage>
</organism>
<reference evidence="1" key="1">
    <citation type="journal article" date="2021" name="Proc. Natl. Acad. Sci. U.S.A.">
        <title>A Catalog of Tens of Thousands of Viruses from Human Metagenomes Reveals Hidden Associations with Chronic Diseases.</title>
        <authorList>
            <person name="Tisza M.J."/>
            <person name="Buck C.B."/>
        </authorList>
    </citation>
    <scope>NUCLEOTIDE SEQUENCE</scope>
    <source>
        <strain evidence="1">CteNz1</strain>
    </source>
</reference>
<dbReference type="EMBL" id="BK015074">
    <property type="protein sequence ID" value="DAD89970.1"/>
    <property type="molecule type" value="Genomic_DNA"/>
</dbReference>
<accession>A0A8S5N6T0</accession>
<name>A0A8S5N6T0_9CAUD</name>
<evidence type="ECO:0000313" key="1">
    <source>
        <dbReference type="EMBL" id="DAD89970.1"/>
    </source>
</evidence>
<sequence>MSFNKTLENLSIMFIAERKSIVLKKMLTLLT</sequence>
<protein>
    <submittedName>
        <fullName evidence="1">Uncharacterized protein</fullName>
    </submittedName>
</protein>